<evidence type="ECO:0000313" key="2">
    <source>
        <dbReference type="Proteomes" id="UP000184164"/>
    </source>
</evidence>
<proteinExistence type="predicted"/>
<dbReference type="STRING" id="1484053.SAMN05444274_10819"/>
<dbReference type="AlphaFoldDB" id="A0A1M5DZ58"/>
<sequence>MEMKNKNEIREKILKGLEIYQEKLIQTKKARNLELVVSDDEGRVVRIPACEL</sequence>
<organism evidence="1 2">
    <name type="scientific">Mariniphaga anaerophila</name>
    <dbReference type="NCBI Taxonomy" id="1484053"/>
    <lineage>
        <taxon>Bacteria</taxon>
        <taxon>Pseudomonadati</taxon>
        <taxon>Bacteroidota</taxon>
        <taxon>Bacteroidia</taxon>
        <taxon>Marinilabiliales</taxon>
        <taxon>Prolixibacteraceae</taxon>
        <taxon>Mariniphaga</taxon>
    </lineage>
</organism>
<gene>
    <name evidence="1" type="ORF">SAMN05444274_10819</name>
</gene>
<dbReference type="EMBL" id="FQUM01000008">
    <property type="protein sequence ID" value="SHF72230.1"/>
    <property type="molecule type" value="Genomic_DNA"/>
</dbReference>
<keyword evidence="2" id="KW-1185">Reference proteome</keyword>
<evidence type="ECO:0000313" key="1">
    <source>
        <dbReference type="EMBL" id="SHF72230.1"/>
    </source>
</evidence>
<reference evidence="1 2" key="1">
    <citation type="submission" date="2016-11" db="EMBL/GenBank/DDBJ databases">
        <authorList>
            <person name="Jaros S."/>
            <person name="Januszkiewicz K."/>
            <person name="Wedrychowicz H."/>
        </authorList>
    </citation>
    <scope>NUCLEOTIDE SEQUENCE [LARGE SCALE GENOMIC DNA]</scope>
    <source>
        <strain evidence="1 2">DSM 26910</strain>
    </source>
</reference>
<name>A0A1M5DZ58_9BACT</name>
<accession>A0A1M5DZ58</accession>
<protein>
    <submittedName>
        <fullName evidence="1">Uncharacterized protein</fullName>
    </submittedName>
</protein>
<dbReference type="Proteomes" id="UP000184164">
    <property type="component" value="Unassembled WGS sequence"/>
</dbReference>
<dbReference type="RefSeq" id="WP_175550025.1">
    <property type="nucleotide sequence ID" value="NZ_FQUM01000008.1"/>
</dbReference>